<evidence type="ECO:0000256" key="4">
    <source>
        <dbReference type="ARBA" id="ARBA00023163"/>
    </source>
</evidence>
<evidence type="ECO:0000313" key="7">
    <source>
        <dbReference type="EMBL" id="UGS34925.1"/>
    </source>
</evidence>
<dbReference type="InterPro" id="IPR036271">
    <property type="entry name" value="Tet_transcr_reg_TetR-rel_C_sf"/>
</dbReference>
<dbReference type="GO" id="GO:0045892">
    <property type="term" value="P:negative regulation of DNA-templated transcription"/>
    <property type="evidence" value="ECO:0007669"/>
    <property type="project" value="InterPro"/>
</dbReference>
<protein>
    <submittedName>
        <fullName evidence="7">Tn1721 family tetracycline repressor protein class A</fullName>
    </submittedName>
</protein>
<dbReference type="Pfam" id="PF00440">
    <property type="entry name" value="TetR_N"/>
    <property type="match status" value="1"/>
</dbReference>
<accession>A0A9E6XUX8</accession>
<keyword evidence="8" id="KW-1185">Reference proteome</keyword>
<dbReference type="SUPFAM" id="SSF46689">
    <property type="entry name" value="Homeodomain-like"/>
    <property type="match status" value="1"/>
</dbReference>
<feature type="DNA-binding region" description="H-T-H motif" evidence="5">
    <location>
        <begin position="35"/>
        <end position="54"/>
    </location>
</feature>
<dbReference type="KEGG" id="sbae:DSM104329_01307"/>
<evidence type="ECO:0000256" key="1">
    <source>
        <dbReference type="ARBA" id="ARBA00022491"/>
    </source>
</evidence>
<dbReference type="InterPro" id="IPR050109">
    <property type="entry name" value="HTH-type_TetR-like_transc_reg"/>
</dbReference>
<dbReference type="InterPro" id="IPR009057">
    <property type="entry name" value="Homeodomain-like_sf"/>
</dbReference>
<organism evidence="7 8">
    <name type="scientific">Capillimicrobium parvum</name>
    <dbReference type="NCBI Taxonomy" id="2884022"/>
    <lineage>
        <taxon>Bacteria</taxon>
        <taxon>Bacillati</taxon>
        <taxon>Actinomycetota</taxon>
        <taxon>Thermoleophilia</taxon>
        <taxon>Solirubrobacterales</taxon>
        <taxon>Capillimicrobiaceae</taxon>
        <taxon>Capillimicrobium</taxon>
    </lineage>
</organism>
<keyword evidence="1" id="KW-0678">Repressor</keyword>
<evidence type="ECO:0000313" key="8">
    <source>
        <dbReference type="Proteomes" id="UP001162834"/>
    </source>
</evidence>
<evidence type="ECO:0000256" key="2">
    <source>
        <dbReference type="ARBA" id="ARBA00023015"/>
    </source>
</evidence>
<dbReference type="PROSITE" id="PS50977">
    <property type="entry name" value="HTH_TETR_2"/>
    <property type="match status" value="1"/>
</dbReference>
<dbReference type="RefSeq" id="WP_259314592.1">
    <property type="nucleotide sequence ID" value="NZ_CP087164.1"/>
</dbReference>
<reference evidence="7" key="1">
    <citation type="journal article" date="2022" name="Int. J. Syst. Evol. Microbiol.">
        <title>Pseudomonas aegrilactucae sp. nov. and Pseudomonas morbosilactucae sp. nov., pathogens causing bacterial rot of lettuce in Japan.</title>
        <authorList>
            <person name="Sawada H."/>
            <person name="Fujikawa T."/>
            <person name="Satou M."/>
        </authorList>
    </citation>
    <scope>NUCLEOTIDE SEQUENCE</scope>
    <source>
        <strain evidence="7">0166_1</strain>
    </source>
</reference>
<dbReference type="AlphaFoldDB" id="A0A9E6XUX8"/>
<evidence type="ECO:0000256" key="5">
    <source>
        <dbReference type="PROSITE-ProRule" id="PRU00335"/>
    </source>
</evidence>
<dbReference type="PANTHER" id="PTHR30055:SF151">
    <property type="entry name" value="TRANSCRIPTIONAL REGULATORY PROTEIN"/>
    <property type="match status" value="1"/>
</dbReference>
<dbReference type="Gene3D" id="1.10.357.10">
    <property type="entry name" value="Tetracycline Repressor, domain 2"/>
    <property type="match status" value="1"/>
</dbReference>
<keyword evidence="2" id="KW-0805">Transcription regulation</keyword>
<dbReference type="PRINTS" id="PR00400">
    <property type="entry name" value="TETREPRESSOR"/>
</dbReference>
<feature type="domain" description="HTH tetR-type" evidence="6">
    <location>
        <begin position="12"/>
        <end position="72"/>
    </location>
</feature>
<dbReference type="GO" id="GO:0000976">
    <property type="term" value="F:transcription cis-regulatory region binding"/>
    <property type="evidence" value="ECO:0007669"/>
    <property type="project" value="TreeGrafter"/>
</dbReference>
<sequence length="223" mass="24461">MPPTDRGRGRPPRSFENIVSVAADLVDEFGVDGVNMRLLAERLETGTATLYRHVTGKDELMVYVLDSRMGEIVGAYDAEAARPRTWREALERIAFAYRGFLIAHPNVLPLLVGRLPVGPHALTIRERSLAALTERGFSQELAARAFTTLLQYVVGSAVTQAGSPAPDEAAAIRHYYRSLDVAVYPHVAAAAEALTHTPREAGFVEGLEIVLDGIDRTRRRSAR</sequence>
<dbReference type="Pfam" id="PF02909">
    <property type="entry name" value="TetR_C_1"/>
    <property type="match status" value="1"/>
</dbReference>
<dbReference type="SUPFAM" id="SSF48498">
    <property type="entry name" value="Tetracyclin repressor-like, C-terminal domain"/>
    <property type="match status" value="1"/>
</dbReference>
<dbReference type="EMBL" id="CP087164">
    <property type="protein sequence ID" value="UGS34925.1"/>
    <property type="molecule type" value="Genomic_DNA"/>
</dbReference>
<dbReference type="GO" id="GO:0046677">
    <property type="term" value="P:response to antibiotic"/>
    <property type="evidence" value="ECO:0007669"/>
    <property type="project" value="InterPro"/>
</dbReference>
<dbReference type="GO" id="GO:0003700">
    <property type="term" value="F:DNA-binding transcription factor activity"/>
    <property type="evidence" value="ECO:0007669"/>
    <property type="project" value="TreeGrafter"/>
</dbReference>
<name>A0A9E6XUX8_9ACTN</name>
<dbReference type="PANTHER" id="PTHR30055">
    <property type="entry name" value="HTH-TYPE TRANSCRIPTIONAL REGULATOR RUTR"/>
    <property type="match status" value="1"/>
</dbReference>
<dbReference type="InterPro" id="IPR003012">
    <property type="entry name" value="Tet_transcr_reg_TetR"/>
</dbReference>
<keyword evidence="4" id="KW-0804">Transcription</keyword>
<dbReference type="InterPro" id="IPR001647">
    <property type="entry name" value="HTH_TetR"/>
</dbReference>
<proteinExistence type="predicted"/>
<evidence type="ECO:0000259" key="6">
    <source>
        <dbReference type="PROSITE" id="PS50977"/>
    </source>
</evidence>
<dbReference type="Proteomes" id="UP001162834">
    <property type="component" value="Chromosome"/>
</dbReference>
<dbReference type="InterPro" id="IPR004111">
    <property type="entry name" value="Repressor_TetR_C"/>
</dbReference>
<evidence type="ECO:0000256" key="3">
    <source>
        <dbReference type="ARBA" id="ARBA00023125"/>
    </source>
</evidence>
<keyword evidence="3 5" id="KW-0238">DNA-binding</keyword>
<gene>
    <name evidence="7" type="primary">tetR_1</name>
    <name evidence="7" type="ORF">DSM104329_01307</name>
</gene>